<organism evidence="1 2">
    <name type="scientific">Actinacidiphila cocklensis</name>
    <dbReference type="NCBI Taxonomy" id="887465"/>
    <lineage>
        <taxon>Bacteria</taxon>
        <taxon>Bacillati</taxon>
        <taxon>Actinomycetota</taxon>
        <taxon>Actinomycetes</taxon>
        <taxon>Kitasatosporales</taxon>
        <taxon>Streptomycetaceae</taxon>
        <taxon>Actinacidiphila</taxon>
    </lineage>
</organism>
<protein>
    <recommendedName>
        <fullName evidence="3">WXG100 family type VII secretion target</fullName>
    </recommendedName>
</protein>
<gene>
    <name evidence="1" type="ORF">SCOCK_290015</name>
</gene>
<reference evidence="1" key="1">
    <citation type="submission" date="2021-05" db="EMBL/GenBank/DDBJ databases">
        <authorList>
            <person name="Arsene-Ploetze F."/>
        </authorList>
    </citation>
    <scope>NUCLEOTIDE SEQUENCE</scope>
    <source>
        <strain evidence="1">DSM 42138</strain>
    </source>
</reference>
<dbReference type="Pfam" id="PF06013">
    <property type="entry name" value="WXG100"/>
    <property type="match status" value="1"/>
</dbReference>
<dbReference type="Proteomes" id="UP001152519">
    <property type="component" value="Unassembled WGS sequence"/>
</dbReference>
<comment type="caution">
    <text evidence="1">The sequence shown here is derived from an EMBL/GenBank/DDBJ whole genome shotgun (WGS) entry which is preliminary data.</text>
</comment>
<dbReference type="EMBL" id="CAJSLV010000058">
    <property type="protein sequence ID" value="CAG6394678.1"/>
    <property type="molecule type" value="Genomic_DNA"/>
</dbReference>
<keyword evidence="2" id="KW-1185">Reference proteome</keyword>
<sequence length="144" mass="15799">MTLPLQPTLIEPLPTFYKSVKPDSTGGGSTTVGGVHYTVTPEYLAQARTDTINTAQRIEQQLAQLKSYVQQLESAWGGVARETFLVLMQDYDIYSRMLHDALTDIASGLQGTYVNYTQSEAQNINNLRALGEDLPAPPSGTNFD</sequence>
<dbReference type="SUPFAM" id="SSF140453">
    <property type="entry name" value="EsxAB dimer-like"/>
    <property type="match status" value="1"/>
</dbReference>
<proteinExistence type="predicted"/>
<accession>A0A9W4DR35</accession>
<name>A0A9W4DR35_9ACTN</name>
<dbReference type="AlphaFoldDB" id="A0A9W4DR35"/>
<dbReference type="Gene3D" id="1.10.287.1060">
    <property type="entry name" value="ESAT-6-like"/>
    <property type="match status" value="1"/>
</dbReference>
<evidence type="ECO:0008006" key="3">
    <source>
        <dbReference type="Google" id="ProtNLM"/>
    </source>
</evidence>
<dbReference type="NCBIfam" id="TIGR03930">
    <property type="entry name" value="WXG100_ESAT6"/>
    <property type="match status" value="1"/>
</dbReference>
<evidence type="ECO:0000313" key="1">
    <source>
        <dbReference type="EMBL" id="CAG6394678.1"/>
    </source>
</evidence>
<dbReference type="InterPro" id="IPR010310">
    <property type="entry name" value="T7SS_ESAT-6-like"/>
</dbReference>
<dbReference type="RefSeq" id="WP_251491384.1">
    <property type="nucleotide sequence ID" value="NZ_CAJSLV010000058.1"/>
</dbReference>
<evidence type="ECO:0000313" key="2">
    <source>
        <dbReference type="Proteomes" id="UP001152519"/>
    </source>
</evidence>
<dbReference type="InterPro" id="IPR036689">
    <property type="entry name" value="ESAT-6-like_sf"/>
</dbReference>